<dbReference type="GO" id="GO:0016020">
    <property type="term" value="C:membrane"/>
    <property type="evidence" value="ECO:0007669"/>
    <property type="project" value="InterPro"/>
</dbReference>
<keyword evidence="2" id="KW-0472">Membrane</keyword>
<dbReference type="AlphaFoldDB" id="A0A1Q9AYG2"/>
<protein>
    <submittedName>
        <fullName evidence="3">Membrane protein FxsA</fullName>
    </submittedName>
</protein>
<dbReference type="NCBIfam" id="NF008528">
    <property type="entry name" value="PRK11463.1-2"/>
    <property type="match status" value="1"/>
</dbReference>
<sequence length="169" mass="18271">MRLLLLPLALLALPLLEIATFILVGRHIGVGATLLLVLGSAVLGALLLRRQGLDALRRISVAARNGEDAGRELVHAAMIVIAGLLLIVPGFLTDLLGLLLFLPPVRELAWRLVAQRIVVVTTRRPRGPGARRQPRQGAQVIDLDADEFSTDRSHDDGAEGNESDPRRLP</sequence>
<evidence type="ECO:0000313" key="4">
    <source>
        <dbReference type="Proteomes" id="UP000186364"/>
    </source>
</evidence>
<proteinExistence type="predicted"/>
<feature type="compositionally biased region" description="Low complexity" evidence="1">
    <location>
        <begin position="127"/>
        <end position="139"/>
    </location>
</feature>
<dbReference type="Pfam" id="PF04186">
    <property type="entry name" value="FxsA"/>
    <property type="match status" value="1"/>
</dbReference>
<reference evidence="3 4" key="1">
    <citation type="submission" date="2016-09" db="EMBL/GenBank/DDBJ databases">
        <title>Rhizobium sp. nov., a novel species isolated from the rice rhizosphere.</title>
        <authorList>
            <person name="Zhao J."/>
            <person name="Zhang X."/>
        </authorList>
    </citation>
    <scope>NUCLEOTIDE SEQUENCE [LARGE SCALE GENOMIC DNA]</scope>
    <source>
        <strain evidence="3 4">1.7048</strain>
    </source>
</reference>
<dbReference type="PANTHER" id="PTHR35335:SF1">
    <property type="entry name" value="UPF0716 PROTEIN FXSA"/>
    <property type="match status" value="1"/>
</dbReference>
<feature type="compositionally biased region" description="Basic and acidic residues" evidence="1">
    <location>
        <begin position="149"/>
        <end position="169"/>
    </location>
</feature>
<gene>
    <name evidence="3" type="ORF">BJF93_15835</name>
</gene>
<evidence type="ECO:0000256" key="2">
    <source>
        <dbReference type="SAM" id="Phobius"/>
    </source>
</evidence>
<dbReference type="InterPro" id="IPR007313">
    <property type="entry name" value="FxsA"/>
</dbReference>
<evidence type="ECO:0000313" key="3">
    <source>
        <dbReference type="EMBL" id="OLP60488.1"/>
    </source>
</evidence>
<dbReference type="Proteomes" id="UP000186364">
    <property type="component" value="Unassembled WGS sequence"/>
</dbReference>
<evidence type="ECO:0000256" key="1">
    <source>
        <dbReference type="SAM" id="MobiDB-lite"/>
    </source>
</evidence>
<dbReference type="EMBL" id="MKIP01000037">
    <property type="protein sequence ID" value="OLP60488.1"/>
    <property type="molecule type" value="Genomic_DNA"/>
</dbReference>
<name>A0A1Q9AYG2_9HYPH</name>
<feature type="region of interest" description="Disordered" evidence="1">
    <location>
        <begin position="125"/>
        <end position="169"/>
    </location>
</feature>
<feature type="transmembrane region" description="Helical" evidence="2">
    <location>
        <begin position="28"/>
        <end position="48"/>
    </location>
</feature>
<keyword evidence="2" id="KW-1133">Transmembrane helix</keyword>
<dbReference type="OrthoDB" id="9792788at2"/>
<organism evidence="3 4">
    <name type="scientific">Xaviernesmea oryzae</name>
    <dbReference type="NCBI Taxonomy" id="464029"/>
    <lineage>
        <taxon>Bacteria</taxon>
        <taxon>Pseudomonadati</taxon>
        <taxon>Pseudomonadota</taxon>
        <taxon>Alphaproteobacteria</taxon>
        <taxon>Hyphomicrobiales</taxon>
        <taxon>Rhizobiaceae</taxon>
        <taxon>Rhizobium/Agrobacterium group</taxon>
        <taxon>Xaviernesmea</taxon>
    </lineage>
</organism>
<keyword evidence="4" id="KW-1185">Reference proteome</keyword>
<keyword evidence="2" id="KW-0812">Transmembrane</keyword>
<dbReference type="PANTHER" id="PTHR35335">
    <property type="entry name" value="UPF0716 PROTEIN FXSA"/>
    <property type="match status" value="1"/>
</dbReference>
<feature type="transmembrane region" description="Helical" evidence="2">
    <location>
        <begin position="73"/>
        <end position="102"/>
    </location>
</feature>
<comment type="caution">
    <text evidence="3">The sequence shown here is derived from an EMBL/GenBank/DDBJ whole genome shotgun (WGS) entry which is preliminary data.</text>
</comment>
<accession>A0A1Q9AYG2</accession>
<dbReference type="RefSeq" id="WP_075627509.1">
    <property type="nucleotide sequence ID" value="NZ_FOAM01000001.1"/>
</dbReference>